<feature type="transmembrane region" description="Helical" evidence="5">
    <location>
        <begin position="468"/>
        <end position="488"/>
    </location>
</feature>
<feature type="transmembrane region" description="Helical" evidence="5">
    <location>
        <begin position="160"/>
        <end position="180"/>
    </location>
</feature>
<feature type="domain" description="SLC26A/SulP transporter" evidence="6">
    <location>
        <begin position="118"/>
        <end position="527"/>
    </location>
</feature>
<keyword evidence="4 5" id="KW-0472">Membrane</keyword>
<dbReference type="CDD" id="cd07042">
    <property type="entry name" value="STAS_SulP_like_sulfate_transporter"/>
    <property type="match status" value="1"/>
</dbReference>
<comment type="subcellular location">
    <subcellularLocation>
        <location evidence="1">Membrane</location>
        <topology evidence="1">Multi-pass membrane protein</topology>
    </subcellularLocation>
</comment>
<dbReference type="AlphaFoldDB" id="A0A7R9EZ40"/>
<evidence type="ECO:0000256" key="3">
    <source>
        <dbReference type="ARBA" id="ARBA00022989"/>
    </source>
</evidence>
<evidence type="ECO:0000256" key="1">
    <source>
        <dbReference type="ARBA" id="ARBA00004141"/>
    </source>
</evidence>
<evidence type="ECO:0000313" key="7">
    <source>
        <dbReference type="EMBL" id="CAD7443754.1"/>
    </source>
</evidence>
<dbReference type="Pfam" id="PF00916">
    <property type="entry name" value="Sulfate_transp"/>
    <property type="match status" value="1"/>
</dbReference>
<feature type="transmembrane region" description="Helical" evidence="5">
    <location>
        <begin position="526"/>
        <end position="553"/>
    </location>
</feature>
<dbReference type="InterPro" id="IPR011547">
    <property type="entry name" value="SLC26A/SulP_dom"/>
</dbReference>
<evidence type="ECO:0000256" key="2">
    <source>
        <dbReference type="ARBA" id="ARBA00022692"/>
    </source>
</evidence>
<gene>
    <name evidence="7" type="ORF">TBIB3V08_LOCUS6153</name>
</gene>
<reference evidence="7" key="1">
    <citation type="submission" date="2020-11" db="EMBL/GenBank/DDBJ databases">
        <authorList>
            <person name="Tran Van P."/>
        </authorList>
    </citation>
    <scope>NUCLEOTIDE SEQUENCE</scope>
</reference>
<feature type="transmembrane region" description="Helical" evidence="5">
    <location>
        <begin position="495"/>
        <end position="514"/>
    </location>
</feature>
<dbReference type="GO" id="GO:0055085">
    <property type="term" value="P:transmembrane transport"/>
    <property type="evidence" value="ECO:0007669"/>
    <property type="project" value="InterPro"/>
</dbReference>
<organism evidence="7">
    <name type="scientific">Timema bartmani</name>
    <dbReference type="NCBI Taxonomy" id="61472"/>
    <lineage>
        <taxon>Eukaryota</taxon>
        <taxon>Metazoa</taxon>
        <taxon>Ecdysozoa</taxon>
        <taxon>Arthropoda</taxon>
        <taxon>Hexapoda</taxon>
        <taxon>Insecta</taxon>
        <taxon>Pterygota</taxon>
        <taxon>Neoptera</taxon>
        <taxon>Polyneoptera</taxon>
        <taxon>Phasmatodea</taxon>
        <taxon>Timematodea</taxon>
        <taxon>Timematoidea</taxon>
        <taxon>Timematidae</taxon>
        <taxon>Timema</taxon>
    </lineage>
</organism>
<keyword evidence="2 5" id="KW-0812">Transmembrane</keyword>
<dbReference type="InterPro" id="IPR001902">
    <property type="entry name" value="SLC26A/SulP_fam"/>
</dbReference>
<feature type="transmembrane region" description="Helical" evidence="5">
    <location>
        <begin position="428"/>
        <end position="448"/>
    </location>
</feature>
<feature type="transmembrane region" description="Helical" evidence="5">
    <location>
        <begin position="269"/>
        <end position="291"/>
    </location>
</feature>
<proteinExistence type="predicted"/>
<sequence>MICKNICLAAVTSNSQHLGIYLNVDGQKSAVSCQSAPKKSWGYCNSLKAVRALIQIDPILARLLECQKTNYSSEPPPWTSFISSLFRGDDKTMCSRSVLEKTIPATKWLREYYKKDIIHDVIAGLTVGLTAIPQGIAYAVVAGLQPQYGLYAAFMGPFTYVLLGSCKDITIGPTAILALMTKTFVTSHGPDFAVLLAFLSGCIIFLLGLFRMGFLVDFISMPVTVGFTSAAALTIASAQLKGLFGFGGSSNDFIGACINLVKHVHETRLWDSVLGVSTIIVLLLTKNLKGVYKGRNLSEMSAWQRVLNQTLWMICIARNAVVIVLGALAAYILDSRGQTPFKLTGKITEGLPPFAPPPFSTSFNGTNYTFIDMVQEMGTSVAVVPLISILESVAIAKSFYLSTMVESIIDLRVFVAAKGKAVDATQEMIALGVSNILGSFVLSMPVTGSFTRTAVNNASGVCTQLGGAITGLLILVALGFLTGTFYYIPKASLAGLIMCAMFFMVEYEMVPLLWKTKKLDLIPFFATFFGCLFIGLEYGILLGVGVNLVFILYESARPSVTRKELTINGNNVLLVRPENGLVFPAAEYIRDIIVRSCSQDEQLDVTIVVDGTHVFTVDATMAKNLQLLTVDLELRKQPVIFWNWRRTTEGTCCGLDPNMARYFRYGSTLHDLFRAGFVGVARDTAQAQGQSWGCNRKYNDIGEETLPRFYLRRLLPMLSIIDVGTVVERSADSEQDFIINEQASQCLIAEESES</sequence>
<protein>
    <recommendedName>
        <fullName evidence="6">SLC26A/SulP transporter domain-containing protein</fullName>
    </recommendedName>
</protein>
<dbReference type="Gene3D" id="3.30.750.24">
    <property type="entry name" value="STAS domain"/>
    <property type="match status" value="1"/>
</dbReference>
<dbReference type="InterPro" id="IPR036513">
    <property type="entry name" value="STAS_dom_sf"/>
</dbReference>
<dbReference type="EMBL" id="OD566315">
    <property type="protein sequence ID" value="CAD7443754.1"/>
    <property type="molecule type" value="Genomic_DNA"/>
</dbReference>
<evidence type="ECO:0000256" key="5">
    <source>
        <dbReference type="SAM" id="Phobius"/>
    </source>
</evidence>
<name>A0A7R9EZ40_9NEOP</name>
<dbReference type="GO" id="GO:0016020">
    <property type="term" value="C:membrane"/>
    <property type="evidence" value="ECO:0007669"/>
    <property type="project" value="UniProtKB-SubCell"/>
</dbReference>
<evidence type="ECO:0000256" key="4">
    <source>
        <dbReference type="ARBA" id="ARBA00023136"/>
    </source>
</evidence>
<feature type="transmembrane region" description="Helical" evidence="5">
    <location>
        <begin position="117"/>
        <end position="140"/>
    </location>
</feature>
<keyword evidence="3 5" id="KW-1133">Transmembrane helix</keyword>
<accession>A0A7R9EZ40</accession>
<dbReference type="PANTHER" id="PTHR11814">
    <property type="entry name" value="SULFATE TRANSPORTER"/>
    <property type="match status" value="1"/>
</dbReference>
<feature type="transmembrane region" description="Helical" evidence="5">
    <location>
        <begin position="192"/>
        <end position="212"/>
    </location>
</feature>
<feature type="transmembrane region" description="Helical" evidence="5">
    <location>
        <begin position="311"/>
        <end position="333"/>
    </location>
</feature>
<evidence type="ECO:0000259" key="6">
    <source>
        <dbReference type="Pfam" id="PF00916"/>
    </source>
</evidence>